<feature type="transmembrane region" description="Helical" evidence="10">
    <location>
        <begin position="38"/>
        <end position="56"/>
    </location>
</feature>
<evidence type="ECO:0000313" key="13">
    <source>
        <dbReference type="Proteomes" id="UP001205998"/>
    </source>
</evidence>
<sequence>YLSPMYGLEFTFGFIGNLFVVLSYIFCLPTWRSTNVYLFNLSLSDLIFLCTLPELSYNYAHNKKEFNSALCVINRYILHVNLYSSILFMMWVSVDRYLLLCHPHRGHILLSLKAALCITALNWIWVNVQIVPLIVFIIKDLEQNNWKVCHDFASLGVPENNLIYTIILTISGFVLPLLALFLSSQRMVTVLIKRQEVLGTSFKRPVKIVRTATLMFLLFYTPIHVMRIVRITSRLPKLNVSQCVKDYINVGYIVTRPIAFAHSAINPVFYFLMTDSFKEALQDKQESPWTMMFADYIVICGESREQVERSLERWSVLTPIFEKYYLSPMYGLEFVIGFLGNLVVVLGYIFCLPAWKSTNVYLFNLSMSDLIFFCTLPELSYNYAFNLKKFNSSLCVINRYILNVNMYSSILFMMWVSVDRYLLLCHPQREHVLLTIKAALCITIVNWIWVTIQIAPLMVLIIQDLEQNGWTVCRDFGSLGVPKVNLIFTSVLTITGFVVPLVALFISSQRMVSVLMKREEMRKTKFQRPVRIVRIATLMFLVLYTPIHIMRIMRLASRLPELKLSLCIVDTINAIYIVSRPIAYFHSVINPVFYFLMTDSFKEALQD</sequence>
<feature type="non-terminal residue" evidence="12">
    <location>
        <position position="607"/>
    </location>
</feature>
<feature type="transmembrane region" description="Helical" evidence="10">
    <location>
        <begin position="162"/>
        <end position="183"/>
    </location>
</feature>
<dbReference type="GO" id="GO:0005886">
    <property type="term" value="C:plasma membrane"/>
    <property type="evidence" value="ECO:0007669"/>
    <property type="project" value="UniProtKB-SubCell"/>
</dbReference>
<keyword evidence="4 10" id="KW-1133">Transmembrane helix</keyword>
<proteinExistence type="inferred from homology"/>
<dbReference type="GO" id="GO:0004930">
    <property type="term" value="F:G protein-coupled receptor activity"/>
    <property type="evidence" value="ECO:0007669"/>
    <property type="project" value="UniProtKB-KW"/>
</dbReference>
<feature type="transmembrane region" description="Helical" evidence="10">
    <location>
        <begin position="6"/>
        <end position="26"/>
    </location>
</feature>
<dbReference type="PANTHER" id="PTHR24231">
    <property type="entry name" value="PURINOCEPTOR-RELATED G-PROTEIN COUPLED RECEPTOR"/>
    <property type="match status" value="1"/>
</dbReference>
<organism evidence="12 13">
    <name type="scientific">Silurus asotus</name>
    <name type="common">Amur catfish</name>
    <name type="synonym">Parasilurus asotus</name>
    <dbReference type="NCBI Taxonomy" id="30991"/>
    <lineage>
        <taxon>Eukaryota</taxon>
        <taxon>Metazoa</taxon>
        <taxon>Chordata</taxon>
        <taxon>Craniata</taxon>
        <taxon>Vertebrata</taxon>
        <taxon>Euteleostomi</taxon>
        <taxon>Actinopterygii</taxon>
        <taxon>Neopterygii</taxon>
        <taxon>Teleostei</taxon>
        <taxon>Ostariophysi</taxon>
        <taxon>Siluriformes</taxon>
        <taxon>Siluridae</taxon>
        <taxon>Silurus</taxon>
    </lineage>
</organism>
<feature type="transmembrane region" description="Helical" evidence="10">
    <location>
        <begin position="334"/>
        <end position="355"/>
    </location>
</feature>
<evidence type="ECO:0000256" key="7">
    <source>
        <dbReference type="ARBA" id="ARBA00023170"/>
    </source>
</evidence>
<evidence type="ECO:0000256" key="2">
    <source>
        <dbReference type="ARBA" id="ARBA00022475"/>
    </source>
</evidence>
<evidence type="ECO:0000256" key="1">
    <source>
        <dbReference type="ARBA" id="ARBA00004651"/>
    </source>
</evidence>
<dbReference type="InterPro" id="IPR000276">
    <property type="entry name" value="GPCR_Rhodpsn"/>
</dbReference>
<keyword evidence="13" id="KW-1185">Reference proteome</keyword>
<protein>
    <submittedName>
        <fullName evidence="12">Oxoglutarate (Alpha-ketoglutarate) receptor 1a, tandem duplicate 2</fullName>
    </submittedName>
</protein>
<feature type="domain" description="G-protein coupled receptors family 1 profile" evidence="11">
    <location>
        <begin position="16"/>
        <end position="270"/>
    </location>
</feature>
<evidence type="ECO:0000256" key="6">
    <source>
        <dbReference type="ARBA" id="ARBA00023136"/>
    </source>
</evidence>
<comment type="subcellular location">
    <subcellularLocation>
        <location evidence="1">Cell membrane</location>
        <topology evidence="1">Multi-pass membrane protein</topology>
    </subcellularLocation>
</comment>
<feature type="non-terminal residue" evidence="12">
    <location>
        <position position="1"/>
    </location>
</feature>
<dbReference type="PANTHER" id="PTHR24231:SF14">
    <property type="entry name" value="SUCCINATE RECEPTOR 1"/>
    <property type="match status" value="1"/>
</dbReference>
<evidence type="ECO:0000256" key="3">
    <source>
        <dbReference type="ARBA" id="ARBA00022692"/>
    </source>
</evidence>
<keyword evidence="2" id="KW-1003">Cell membrane</keyword>
<dbReference type="PRINTS" id="PR00237">
    <property type="entry name" value="GPCRRHODOPSN"/>
</dbReference>
<keyword evidence="6 10" id="KW-0472">Membrane</keyword>
<dbReference type="PROSITE" id="PS50262">
    <property type="entry name" value="G_PROTEIN_RECEP_F1_2"/>
    <property type="match status" value="2"/>
</dbReference>
<evidence type="ECO:0000256" key="10">
    <source>
        <dbReference type="SAM" id="Phobius"/>
    </source>
</evidence>
<dbReference type="PROSITE" id="PS00237">
    <property type="entry name" value="G_PROTEIN_RECEP_F1_1"/>
    <property type="match status" value="2"/>
</dbReference>
<evidence type="ECO:0000313" key="12">
    <source>
        <dbReference type="EMBL" id="KAI5626354.1"/>
    </source>
</evidence>
<dbReference type="PRINTS" id="PR01157">
    <property type="entry name" value="P2YPURNOCPTR"/>
</dbReference>
<feature type="transmembrane region" description="Helical" evidence="10">
    <location>
        <begin position="362"/>
        <end position="380"/>
    </location>
</feature>
<dbReference type="Pfam" id="PF00001">
    <property type="entry name" value="7tm_1"/>
    <property type="match status" value="2"/>
</dbReference>
<feature type="domain" description="G-protein coupled receptors family 1 profile" evidence="11">
    <location>
        <begin position="340"/>
        <end position="594"/>
    </location>
</feature>
<keyword evidence="5 9" id="KW-0297">G-protein coupled receptor</keyword>
<keyword evidence="8 9" id="KW-0807">Transducer</keyword>
<keyword evidence="7 9" id="KW-0675">Receptor</keyword>
<comment type="caution">
    <text evidence="12">The sequence shown here is derived from an EMBL/GenBank/DDBJ whole genome shotgun (WGS) entry which is preliminary data.</text>
</comment>
<dbReference type="Gene3D" id="1.20.1070.10">
    <property type="entry name" value="Rhodopsin 7-helix transmembrane proteins"/>
    <property type="match status" value="2"/>
</dbReference>
<comment type="similarity">
    <text evidence="9">Belongs to the G-protein coupled receptor 1 family.</text>
</comment>
<dbReference type="EMBL" id="MU551532">
    <property type="protein sequence ID" value="KAI5626354.1"/>
    <property type="molecule type" value="Genomic_DNA"/>
</dbReference>
<feature type="transmembrane region" description="Helical" evidence="10">
    <location>
        <begin position="76"/>
        <end position="94"/>
    </location>
</feature>
<gene>
    <name evidence="12" type="ORF">C0J50_14005</name>
</gene>
<evidence type="ECO:0000256" key="4">
    <source>
        <dbReference type="ARBA" id="ARBA00022989"/>
    </source>
</evidence>
<feature type="transmembrane region" description="Helical" evidence="10">
    <location>
        <begin position="486"/>
        <end position="512"/>
    </location>
</feature>
<feature type="transmembrane region" description="Helical" evidence="10">
    <location>
        <begin position="439"/>
        <end position="462"/>
    </location>
</feature>
<evidence type="ECO:0000256" key="5">
    <source>
        <dbReference type="ARBA" id="ARBA00023040"/>
    </source>
</evidence>
<evidence type="ECO:0000259" key="11">
    <source>
        <dbReference type="PROSITE" id="PS50262"/>
    </source>
</evidence>
<feature type="transmembrane region" description="Helical" evidence="10">
    <location>
        <begin position="400"/>
        <end position="418"/>
    </location>
</feature>
<feature type="transmembrane region" description="Helical" evidence="10">
    <location>
        <begin position="532"/>
        <end position="553"/>
    </location>
</feature>
<name>A0AAD5FSC2_SILAS</name>
<evidence type="ECO:0000256" key="9">
    <source>
        <dbReference type="RuleBase" id="RU000688"/>
    </source>
</evidence>
<dbReference type="SUPFAM" id="SSF81321">
    <property type="entry name" value="Family A G protein-coupled receptor-like"/>
    <property type="match status" value="2"/>
</dbReference>
<accession>A0AAD5FSC2</accession>
<dbReference type="Proteomes" id="UP001205998">
    <property type="component" value="Unassembled WGS sequence"/>
</dbReference>
<dbReference type="InterPro" id="IPR017452">
    <property type="entry name" value="GPCR_Rhodpsn_7TM"/>
</dbReference>
<keyword evidence="3 9" id="KW-0812">Transmembrane</keyword>
<evidence type="ECO:0000256" key="8">
    <source>
        <dbReference type="ARBA" id="ARBA00023224"/>
    </source>
</evidence>
<dbReference type="AlphaFoldDB" id="A0AAD5FSC2"/>
<feature type="transmembrane region" description="Helical" evidence="10">
    <location>
        <begin position="115"/>
        <end position="138"/>
    </location>
</feature>
<reference evidence="12" key="1">
    <citation type="submission" date="2018-07" db="EMBL/GenBank/DDBJ databases">
        <title>Comparative genomics of catfishes provides insights into carnivory and benthic adaptation.</title>
        <authorList>
            <person name="Zhang Y."/>
            <person name="Wang D."/>
            <person name="Peng Z."/>
            <person name="Zheng S."/>
            <person name="Shao F."/>
            <person name="Tao W."/>
        </authorList>
    </citation>
    <scope>NUCLEOTIDE SEQUENCE</scope>
    <source>
        <strain evidence="12">Chongqing</strain>
    </source>
</reference>